<dbReference type="Proteomes" id="UP000515728">
    <property type="component" value="Chromosome"/>
</dbReference>
<sequence length="302" mass="34468">MDRHHWLRRIEELDPVADAVEIYGISATREFPWDYNQALSFALFRTYAVPSIGRLLAETGEFTERVQKRYDDTALILDAVLEHGHHSPQGRAAIRRMNQMHGAYDISNADFLYVLATFVVVPIRWIDDMGWRRLSEHERIAAAHNYRELGTLMGMKDIPETHREFAAYMDDYERAHFGYDPGARAVADATLQLFTTFPPNHLAPARLVTRFSYGLMDDALRAAFRYPRIPEWEQRAARAAVRARSAVVRRMRPRVEPKFARQLPNVRSYPDGYDVSALGTFPRGCPVPHATQTAGAAEAPTP</sequence>
<accession>A0A7G7MHR9</accession>
<name>A0A7G7MHR9_9PSEU</name>
<dbReference type="EMBL" id="CP060131">
    <property type="protein sequence ID" value="QNG52330.1"/>
    <property type="molecule type" value="Genomic_DNA"/>
</dbReference>
<evidence type="ECO:0000259" key="1">
    <source>
        <dbReference type="Pfam" id="PF09995"/>
    </source>
</evidence>
<proteinExistence type="predicted"/>
<keyword evidence="3" id="KW-1185">Reference proteome</keyword>
<reference evidence="2 3" key="1">
    <citation type="submission" date="2020-08" db="EMBL/GenBank/DDBJ databases">
        <authorList>
            <person name="Mo P."/>
        </authorList>
    </citation>
    <scope>NUCLEOTIDE SEQUENCE [LARGE SCALE GENOMIC DNA]</scope>
    <source>
        <strain evidence="2 3">CGMCC 4.1532</strain>
    </source>
</reference>
<dbReference type="KEGG" id="ppel:H6H00_30580"/>
<feature type="domain" description="ER-bound oxygenase mpaB/mpaB'/Rubber oxygenase catalytic" evidence="1">
    <location>
        <begin position="48"/>
        <end position="242"/>
    </location>
</feature>
<dbReference type="PANTHER" id="PTHR36124">
    <property type="match status" value="1"/>
</dbReference>
<dbReference type="InterPro" id="IPR018713">
    <property type="entry name" value="MPAB/Lcp_cat_dom"/>
</dbReference>
<dbReference type="PANTHER" id="PTHR36124:SF1">
    <property type="entry name" value="ER-BOUND OXYGENASE MPAB_MPAB'_RUBBER OXYGENASE CATALYTIC DOMAIN-CONTAINING PROTEIN"/>
    <property type="match status" value="1"/>
</dbReference>
<dbReference type="AlphaFoldDB" id="A0A7G7MHR9"/>
<evidence type="ECO:0000313" key="3">
    <source>
        <dbReference type="Proteomes" id="UP000515728"/>
    </source>
</evidence>
<gene>
    <name evidence="2" type="ORF">H6H00_30580</name>
</gene>
<dbReference type="Pfam" id="PF09995">
    <property type="entry name" value="MPAB_Lcp_cat"/>
    <property type="match status" value="1"/>
</dbReference>
<evidence type="ECO:0000313" key="2">
    <source>
        <dbReference type="EMBL" id="QNG52330.1"/>
    </source>
</evidence>
<dbReference type="RefSeq" id="WP_185719080.1">
    <property type="nucleotide sequence ID" value="NZ_BAAAWI010000001.1"/>
</dbReference>
<dbReference type="InterPro" id="IPR046366">
    <property type="entry name" value="MPAB"/>
</dbReference>
<organism evidence="2 3">
    <name type="scientific">Pseudonocardia petroleophila</name>
    <dbReference type="NCBI Taxonomy" id="37331"/>
    <lineage>
        <taxon>Bacteria</taxon>
        <taxon>Bacillati</taxon>
        <taxon>Actinomycetota</taxon>
        <taxon>Actinomycetes</taxon>
        <taxon>Pseudonocardiales</taxon>
        <taxon>Pseudonocardiaceae</taxon>
        <taxon>Pseudonocardia</taxon>
    </lineage>
</organism>
<protein>
    <submittedName>
        <fullName evidence="2">DUF2236 domain-containing protein</fullName>
    </submittedName>
</protein>
<dbReference type="GO" id="GO:0016491">
    <property type="term" value="F:oxidoreductase activity"/>
    <property type="evidence" value="ECO:0007669"/>
    <property type="project" value="InterPro"/>
</dbReference>